<dbReference type="GO" id="GO:0016020">
    <property type="term" value="C:membrane"/>
    <property type="evidence" value="ECO:0007669"/>
    <property type="project" value="UniProtKB-SubCell"/>
</dbReference>
<dbReference type="Pfam" id="PF07714">
    <property type="entry name" value="PK_Tyr_Ser-Thr"/>
    <property type="match status" value="1"/>
</dbReference>
<dbReference type="InterPro" id="IPR050647">
    <property type="entry name" value="Plant_LRR-RLKs"/>
</dbReference>
<dbReference type="PROSITE" id="PS50011">
    <property type="entry name" value="PROTEIN_KINASE_DOM"/>
    <property type="match status" value="1"/>
</dbReference>
<dbReference type="PANTHER" id="PTHR48056:SF37">
    <property type="entry name" value="PROTEIN KINASE DOMAIN-CONTAINING PROTEIN"/>
    <property type="match status" value="1"/>
</dbReference>
<feature type="compositionally biased region" description="Polar residues" evidence="8">
    <location>
        <begin position="14"/>
        <end position="34"/>
    </location>
</feature>
<dbReference type="SUPFAM" id="SSF56112">
    <property type="entry name" value="Protein kinase-like (PK-like)"/>
    <property type="match status" value="1"/>
</dbReference>
<comment type="subcellular location">
    <subcellularLocation>
        <location evidence="1">Membrane</location>
    </subcellularLocation>
</comment>
<keyword evidence="2" id="KW-0433">Leucine-rich repeat</keyword>
<evidence type="ECO:0000256" key="1">
    <source>
        <dbReference type="ARBA" id="ARBA00004370"/>
    </source>
</evidence>
<feature type="transmembrane region" description="Helical" evidence="9">
    <location>
        <begin position="355"/>
        <end position="377"/>
    </location>
</feature>
<organism evidence="11 12">
    <name type="scientific">Acer yangbiense</name>
    <dbReference type="NCBI Taxonomy" id="1000413"/>
    <lineage>
        <taxon>Eukaryota</taxon>
        <taxon>Viridiplantae</taxon>
        <taxon>Streptophyta</taxon>
        <taxon>Embryophyta</taxon>
        <taxon>Tracheophyta</taxon>
        <taxon>Spermatophyta</taxon>
        <taxon>Magnoliopsida</taxon>
        <taxon>eudicotyledons</taxon>
        <taxon>Gunneridae</taxon>
        <taxon>Pentapetalae</taxon>
        <taxon>rosids</taxon>
        <taxon>malvids</taxon>
        <taxon>Sapindales</taxon>
        <taxon>Sapindaceae</taxon>
        <taxon>Hippocastanoideae</taxon>
        <taxon>Acereae</taxon>
        <taxon>Acer</taxon>
    </lineage>
</organism>
<evidence type="ECO:0000256" key="3">
    <source>
        <dbReference type="ARBA" id="ARBA00022692"/>
    </source>
</evidence>
<dbReference type="AlphaFoldDB" id="A0A5C7H2H3"/>
<dbReference type="GO" id="GO:0005524">
    <property type="term" value="F:ATP binding"/>
    <property type="evidence" value="ECO:0007669"/>
    <property type="project" value="InterPro"/>
</dbReference>
<evidence type="ECO:0000256" key="6">
    <source>
        <dbReference type="ARBA" id="ARBA00023136"/>
    </source>
</evidence>
<sequence length="735" mass="80129">MLFSIPQTCNNSTHIQTSNSQKIEINSDGLNSNHQKPRSEKQISHMGITHFLVSLLLLLLAFSPPLPIVSGNTEMRALLELKASLDPENRLLKSWTNNGDPCSGSFEGVACNEHRKVANISLQGKGLTGTLSPALAGLKCLSGLYLHYNNLSGQIPQEIGSLAELSDLYLNVNNLSGNIPPHIGDMANLQVLELCCNQLTGDIPTHIGSLKSLTVLTLEHNRLTGEIPASLGNLGMLRRLYLGYNRFNGTIPDSLAKNQQLQVLDVRNNTLSGAAPSGLKRLNEGFQGDNNPGLCGVEFAALRACTAYDTVNINTVEPFGSHSSNSPPIEISESPNYRANCNQTRCSNSSKFPQVAIVVGVVTVSVILIGAGFLTLLHCRRKKQKIMSTSEFSDEQLNSDLAKEFNRNGASPLVCLEYSHGWDPLGDGLNGSGFSQLEHLNSFRFNLEEIESATQCFSEVNLLGKSSFSSVYKGILRDGSLVAIRSINVTSCKSEEAEFVNGLNLLTSIRHENLVRLRGFCCSRGRGECFLVYDFAPKGKLSEYLDVEDGTTYILDWSTRISIIEGIAKGIGYIHSSEANKPAIVHRNISVEKVLLDQQFKPLIADCGLQKLLADDMVFSALKTSAAMGYLAPEYVTTGRFTEKSDVFAFGVIILQVLSGKLMLSNSMRLAVESSKFEDFIDSNLKEKFSESEAAKLGKISLLCTHEDPENRPTIGAVIEELTFAAPVMATFLFS</sequence>
<name>A0A5C7H2H3_9ROSI</name>
<keyword evidence="3 9" id="KW-0812">Transmembrane</keyword>
<dbReference type="EMBL" id="VAHF01000011">
    <property type="protein sequence ID" value="TXG51071.1"/>
    <property type="molecule type" value="Genomic_DNA"/>
</dbReference>
<dbReference type="GO" id="GO:0004672">
    <property type="term" value="F:protein kinase activity"/>
    <property type="evidence" value="ECO:0007669"/>
    <property type="project" value="InterPro"/>
</dbReference>
<evidence type="ECO:0000256" key="2">
    <source>
        <dbReference type="ARBA" id="ARBA00022614"/>
    </source>
</evidence>
<dbReference type="Pfam" id="PF00560">
    <property type="entry name" value="LRR_1"/>
    <property type="match status" value="2"/>
</dbReference>
<dbReference type="InterPro" id="IPR032675">
    <property type="entry name" value="LRR_dom_sf"/>
</dbReference>
<dbReference type="Proteomes" id="UP000323000">
    <property type="component" value="Chromosome 11"/>
</dbReference>
<dbReference type="FunFam" id="3.30.200.20:FF:000371">
    <property type="entry name" value="Protein NSP-INTERACTING KINASE 2"/>
    <property type="match status" value="1"/>
</dbReference>
<gene>
    <name evidence="11" type="ORF">EZV62_023595</name>
</gene>
<reference evidence="12" key="1">
    <citation type="journal article" date="2019" name="Gigascience">
        <title>De novo genome assembly of the endangered Acer yangbiense, a plant species with extremely small populations endemic to Yunnan Province, China.</title>
        <authorList>
            <person name="Yang J."/>
            <person name="Wariss H.M."/>
            <person name="Tao L."/>
            <person name="Zhang R."/>
            <person name="Yun Q."/>
            <person name="Hollingsworth P."/>
            <person name="Dao Z."/>
            <person name="Luo G."/>
            <person name="Guo H."/>
            <person name="Ma Y."/>
            <person name="Sun W."/>
        </authorList>
    </citation>
    <scope>NUCLEOTIDE SEQUENCE [LARGE SCALE GENOMIC DNA]</scope>
    <source>
        <strain evidence="12">cv. Malutang</strain>
    </source>
</reference>
<dbReference type="InterPro" id="IPR000719">
    <property type="entry name" value="Prot_kinase_dom"/>
</dbReference>
<dbReference type="PANTHER" id="PTHR48056">
    <property type="entry name" value="LRR RECEPTOR-LIKE SERINE/THREONINE-PROTEIN KINASE-RELATED"/>
    <property type="match status" value="1"/>
</dbReference>
<evidence type="ECO:0000256" key="5">
    <source>
        <dbReference type="ARBA" id="ARBA00022989"/>
    </source>
</evidence>
<evidence type="ECO:0000256" key="8">
    <source>
        <dbReference type="SAM" id="MobiDB-lite"/>
    </source>
</evidence>
<dbReference type="Gene3D" id="3.80.10.10">
    <property type="entry name" value="Ribonuclease Inhibitor"/>
    <property type="match status" value="2"/>
</dbReference>
<keyword evidence="5 9" id="KW-1133">Transmembrane helix</keyword>
<dbReference type="GO" id="GO:0033612">
    <property type="term" value="F:receptor serine/threonine kinase binding"/>
    <property type="evidence" value="ECO:0007669"/>
    <property type="project" value="TreeGrafter"/>
</dbReference>
<feature type="transmembrane region" description="Helical" evidence="9">
    <location>
        <begin position="43"/>
        <end position="62"/>
    </location>
</feature>
<dbReference type="InterPro" id="IPR001245">
    <property type="entry name" value="Ser-Thr/Tyr_kinase_cat_dom"/>
</dbReference>
<comment type="caution">
    <text evidence="11">The sequence shown here is derived from an EMBL/GenBank/DDBJ whole genome shotgun (WGS) entry which is preliminary data.</text>
</comment>
<keyword evidence="6 9" id="KW-0472">Membrane</keyword>
<keyword evidence="12" id="KW-1185">Reference proteome</keyword>
<evidence type="ECO:0000313" key="11">
    <source>
        <dbReference type="EMBL" id="TXG51071.1"/>
    </source>
</evidence>
<dbReference type="OrthoDB" id="676979at2759"/>
<dbReference type="InterPro" id="IPR011009">
    <property type="entry name" value="Kinase-like_dom_sf"/>
</dbReference>
<dbReference type="Pfam" id="PF08263">
    <property type="entry name" value="LRRNT_2"/>
    <property type="match status" value="1"/>
</dbReference>
<dbReference type="InterPro" id="IPR013210">
    <property type="entry name" value="LRR_N_plant-typ"/>
</dbReference>
<dbReference type="Pfam" id="PF13855">
    <property type="entry name" value="LRR_8"/>
    <property type="match status" value="1"/>
</dbReference>
<accession>A0A5C7H2H3</accession>
<dbReference type="Gene3D" id="1.10.510.10">
    <property type="entry name" value="Transferase(Phosphotransferase) domain 1"/>
    <property type="match status" value="1"/>
</dbReference>
<feature type="region of interest" description="Disordered" evidence="8">
    <location>
        <begin position="14"/>
        <end position="41"/>
    </location>
</feature>
<protein>
    <recommendedName>
        <fullName evidence="10">Protein kinase domain-containing protein</fullName>
    </recommendedName>
</protein>
<dbReference type="SUPFAM" id="SSF52058">
    <property type="entry name" value="L domain-like"/>
    <property type="match status" value="1"/>
</dbReference>
<evidence type="ECO:0000256" key="7">
    <source>
        <dbReference type="ARBA" id="ARBA00023180"/>
    </source>
</evidence>
<evidence type="ECO:0000259" key="10">
    <source>
        <dbReference type="PROSITE" id="PS50011"/>
    </source>
</evidence>
<keyword evidence="4" id="KW-0677">Repeat</keyword>
<dbReference type="FunFam" id="1.10.510.10:FF:000513">
    <property type="entry name" value="Protein NSP-INTERACTING KINASE 2"/>
    <property type="match status" value="1"/>
</dbReference>
<evidence type="ECO:0000256" key="4">
    <source>
        <dbReference type="ARBA" id="ARBA00022737"/>
    </source>
</evidence>
<keyword evidence="7" id="KW-0325">Glycoprotein</keyword>
<evidence type="ECO:0000313" key="12">
    <source>
        <dbReference type="Proteomes" id="UP000323000"/>
    </source>
</evidence>
<evidence type="ECO:0000256" key="9">
    <source>
        <dbReference type="SAM" id="Phobius"/>
    </source>
</evidence>
<dbReference type="FunFam" id="3.80.10.10:FF:000379">
    <property type="entry name" value="Protein NSP-INTERACTING KINASE 2"/>
    <property type="match status" value="1"/>
</dbReference>
<dbReference type="Gene3D" id="3.30.200.20">
    <property type="entry name" value="Phosphorylase Kinase, domain 1"/>
    <property type="match status" value="1"/>
</dbReference>
<dbReference type="InterPro" id="IPR001611">
    <property type="entry name" value="Leu-rich_rpt"/>
</dbReference>
<proteinExistence type="predicted"/>
<feature type="domain" description="Protein kinase" evidence="10">
    <location>
        <begin position="457"/>
        <end position="724"/>
    </location>
</feature>